<dbReference type="PANTHER" id="PTHR37984">
    <property type="entry name" value="PROTEIN CBG26694"/>
    <property type="match status" value="1"/>
</dbReference>
<dbReference type="Gene3D" id="3.30.420.10">
    <property type="entry name" value="Ribonuclease H-like superfamily/Ribonuclease H"/>
    <property type="match status" value="1"/>
</dbReference>
<dbReference type="AlphaFoldDB" id="A0AAE0C4W0"/>
<gene>
    <name evidence="2" type="ORF">CYMTET_42613</name>
</gene>
<dbReference type="InterPro" id="IPR036397">
    <property type="entry name" value="RNaseH_sf"/>
</dbReference>
<sequence>MRDGRFSIPTEGAFKDRLCKTEGDVLHAVVPTSLVEYTIWFKHIGEKGHLRGRTRTFSAIRENYIGIPMKWVDKYKTFCPHCQQDQRRKQDTRIKPIIVNLVWERHQCDLIDLRKFVCTYEGDEYKWLLHLKDHHSRFSFSVALKKKESRGVLEAVFGIYNIFGPPTIFQTDNGREFAESMQAALKERRPALQILNGRARHPQSQGSVARANAVVEEYIRILMRDSPEVPWADPSALNAIAWAMNTTFSAPIQMTPYKLLDFGFRLSYYGL</sequence>
<dbReference type="EMBL" id="LGRX02028562">
    <property type="protein sequence ID" value="KAK3247904.1"/>
    <property type="molecule type" value="Genomic_DNA"/>
</dbReference>
<protein>
    <recommendedName>
        <fullName evidence="1">Integrase catalytic domain-containing protein</fullName>
    </recommendedName>
</protein>
<comment type="caution">
    <text evidence="2">The sequence shown here is derived from an EMBL/GenBank/DDBJ whole genome shotgun (WGS) entry which is preliminary data.</text>
</comment>
<dbReference type="SUPFAM" id="SSF53098">
    <property type="entry name" value="Ribonuclease H-like"/>
    <property type="match status" value="1"/>
</dbReference>
<keyword evidence="3" id="KW-1185">Reference proteome</keyword>
<evidence type="ECO:0000313" key="3">
    <source>
        <dbReference type="Proteomes" id="UP001190700"/>
    </source>
</evidence>
<reference evidence="2 3" key="1">
    <citation type="journal article" date="2015" name="Genome Biol. Evol.">
        <title>Comparative Genomics of a Bacterivorous Green Alga Reveals Evolutionary Causalities and Consequences of Phago-Mixotrophic Mode of Nutrition.</title>
        <authorList>
            <person name="Burns J.A."/>
            <person name="Paasch A."/>
            <person name="Narechania A."/>
            <person name="Kim E."/>
        </authorList>
    </citation>
    <scope>NUCLEOTIDE SEQUENCE [LARGE SCALE GENOMIC DNA]</scope>
    <source>
        <strain evidence="2 3">PLY_AMNH</strain>
    </source>
</reference>
<proteinExistence type="predicted"/>
<feature type="domain" description="Integrase catalytic" evidence="1">
    <location>
        <begin position="92"/>
        <end position="264"/>
    </location>
</feature>
<dbReference type="PROSITE" id="PS50994">
    <property type="entry name" value="INTEGRASE"/>
    <property type="match status" value="1"/>
</dbReference>
<name>A0AAE0C4W0_9CHLO</name>
<evidence type="ECO:0000259" key="1">
    <source>
        <dbReference type="PROSITE" id="PS50994"/>
    </source>
</evidence>
<dbReference type="PANTHER" id="PTHR37984:SF5">
    <property type="entry name" value="PROTEIN NYNRIN-LIKE"/>
    <property type="match status" value="1"/>
</dbReference>
<dbReference type="InterPro" id="IPR012337">
    <property type="entry name" value="RNaseH-like_sf"/>
</dbReference>
<dbReference type="GO" id="GO:0003676">
    <property type="term" value="F:nucleic acid binding"/>
    <property type="evidence" value="ECO:0007669"/>
    <property type="project" value="InterPro"/>
</dbReference>
<accession>A0AAE0C4W0</accession>
<dbReference type="InterPro" id="IPR050951">
    <property type="entry name" value="Retrovirus_Pol_polyprotein"/>
</dbReference>
<dbReference type="Proteomes" id="UP001190700">
    <property type="component" value="Unassembled WGS sequence"/>
</dbReference>
<evidence type="ECO:0000313" key="2">
    <source>
        <dbReference type="EMBL" id="KAK3247904.1"/>
    </source>
</evidence>
<dbReference type="GO" id="GO:0015074">
    <property type="term" value="P:DNA integration"/>
    <property type="evidence" value="ECO:0007669"/>
    <property type="project" value="InterPro"/>
</dbReference>
<organism evidence="2 3">
    <name type="scientific">Cymbomonas tetramitiformis</name>
    <dbReference type="NCBI Taxonomy" id="36881"/>
    <lineage>
        <taxon>Eukaryota</taxon>
        <taxon>Viridiplantae</taxon>
        <taxon>Chlorophyta</taxon>
        <taxon>Pyramimonadophyceae</taxon>
        <taxon>Pyramimonadales</taxon>
        <taxon>Pyramimonadaceae</taxon>
        <taxon>Cymbomonas</taxon>
    </lineage>
</organism>
<dbReference type="InterPro" id="IPR001584">
    <property type="entry name" value="Integrase_cat-core"/>
</dbReference>